<evidence type="ECO:0000313" key="4">
    <source>
        <dbReference type="Proteomes" id="UP000011682"/>
    </source>
</evidence>
<evidence type="ECO:0000256" key="2">
    <source>
        <dbReference type="SAM" id="SignalP"/>
    </source>
</evidence>
<evidence type="ECO:0008006" key="5">
    <source>
        <dbReference type="Google" id="ProtNLM"/>
    </source>
</evidence>
<dbReference type="RefSeq" id="WP_002624134.1">
    <property type="nucleotide sequence ID" value="NZ_ANAH02000071.1"/>
</dbReference>
<dbReference type="PROSITE" id="PS51257">
    <property type="entry name" value="PROKAR_LIPOPROTEIN"/>
    <property type="match status" value="1"/>
</dbReference>
<feature type="signal peptide" evidence="2">
    <location>
        <begin position="1"/>
        <end position="24"/>
    </location>
</feature>
<evidence type="ECO:0000313" key="3">
    <source>
        <dbReference type="EMBL" id="EPX55443.1"/>
    </source>
</evidence>
<name>S9QGD1_CYSF2</name>
<gene>
    <name evidence="3" type="ORF">D187_009054</name>
</gene>
<accession>S9QGD1</accession>
<dbReference type="Proteomes" id="UP000011682">
    <property type="component" value="Unassembled WGS sequence"/>
</dbReference>
<dbReference type="OrthoDB" id="5500244at2"/>
<organism evidence="3 4">
    <name type="scientific">Cystobacter fuscus (strain ATCC 25194 / DSM 2262 / NBRC 100088 / M29)</name>
    <dbReference type="NCBI Taxonomy" id="1242864"/>
    <lineage>
        <taxon>Bacteria</taxon>
        <taxon>Pseudomonadati</taxon>
        <taxon>Myxococcota</taxon>
        <taxon>Myxococcia</taxon>
        <taxon>Myxococcales</taxon>
        <taxon>Cystobacterineae</taxon>
        <taxon>Archangiaceae</taxon>
        <taxon>Cystobacter</taxon>
    </lineage>
</organism>
<protein>
    <recommendedName>
        <fullName evidence="5">Lipoprotein</fullName>
    </recommendedName>
</protein>
<comment type="caution">
    <text evidence="3">The sequence shown here is derived from an EMBL/GenBank/DDBJ whole genome shotgun (WGS) entry which is preliminary data.</text>
</comment>
<sequence length="646" mass="66456">MNRCPWMPLTFLTLLLGCSSASTGADTWRYACALDDECASGFVCRAGVCQAEGGPQLPPDTGGPGEGPDDGGTDPGTPSSPPTRLAFVSPARTVGTGQCSAAVVIETQTEQGVASPVENATTVSVSAQPSTAVSFFRDAACTQSTSSVTVDAGGSRATFYFRGSVAQTVRISVSSGGLASATQDEVLRTPGQAVGVSFVTGAQTLATSGCSGKVDLEARDADAIPTTFSSPRTLTLSGTGLTFFSNASCTTPLSNPVFAAGTTRSSFYFKGKISGTNRLSVAVSGLSTVSQDETILPVVRSGVCTLPANGLSVTCPISPAQVDLSKTLLMISLSPSGRSPDSGGVRCMLSARDAFTCGRNATVTGSSSGFDIFWQTVELGTGLRVQHLQPSCQGSFLASVPIETVSPQKTFLLVSSEQSGTLLGEGNLYTATLADAGNRVDFQFSGNCSPSWKGSLQVVEFDGIQVYRGGGAMSRGQTGAGNAGLPTANPATTALLFTYRVNNAGAANLCDRVMRGEVSGSTELDFSRALLDDSQNCATAVIEAMAWERINFGSLAKVQSVQVAMSVNQLEALPGITAVDRTRAVVFASGQSMNGQAGGEASYSGDDVLGESLAGFSFSSATELRVRRASALGRAMWTAYVVEFNP</sequence>
<keyword evidence="4" id="KW-1185">Reference proteome</keyword>
<dbReference type="AlphaFoldDB" id="S9QGD1"/>
<proteinExistence type="predicted"/>
<dbReference type="EMBL" id="ANAH02000071">
    <property type="protein sequence ID" value="EPX55443.1"/>
    <property type="molecule type" value="Genomic_DNA"/>
</dbReference>
<feature type="chain" id="PRO_5004555265" description="Lipoprotein" evidence="2">
    <location>
        <begin position="25"/>
        <end position="646"/>
    </location>
</feature>
<reference evidence="3" key="1">
    <citation type="submission" date="2013-05" db="EMBL/GenBank/DDBJ databases">
        <title>Genome assembly of Cystobacter fuscus DSM 2262.</title>
        <authorList>
            <person name="Sharma G."/>
            <person name="Khatri I."/>
            <person name="Kaur C."/>
            <person name="Mayilraj S."/>
            <person name="Subramanian S."/>
        </authorList>
    </citation>
    <scope>NUCLEOTIDE SEQUENCE [LARGE SCALE GENOMIC DNA]</scope>
    <source>
        <strain evidence="3">DSM 2262</strain>
    </source>
</reference>
<evidence type="ECO:0000256" key="1">
    <source>
        <dbReference type="SAM" id="MobiDB-lite"/>
    </source>
</evidence>
<feature type="region of interest" description="Disordered" evidence="1">
    <location>
        <begin position="55"/>
        <end position="83"/>
    </location>
</feature>
<keyword evidence="2" id="KW-0732">Signal</keyword>